<dbReference type="NCBIfam" id="TIGR00360">
    <property type="entry name" value="ComEC_N-term"/>
    <property type="match status" value="1"/>
</dbReference>
<dbReference type="InterPro" id="IPR004797">
    <property type="entry name" value="Competence_ComEC/Rec2"/>
</dbReference>
<evidence type="ECO:0000256" key="1">
    <source>
        <dbReference type="ARBA" id="ARBA00004651"/>
    </source>
</evidence>
<accession>A0A1I5BXH5</accession>
<dbReference type="InterPro" id="IPR035681">
    <property type="entry name" value="ComA-like_MBL"/>
</dbReference>
<feature type="transmembrane region" description="Helical" evidence="6">
    <location>
        <begin position="324"/>
        <end position="353"/>
    </location>
</feature>
<evidence type="ECO:0000259" key="7">
    <source>
        <dbReference type="SMART" id="SM00849"/>
    </source>
</evidence>
<evidence type="ECO:0000256" key="4">
    <source>
        <dbReference type="ARBA" id="ARBA00022989"/>
    </source>
</evidence>
<dbReference type="GO" id="GO:0030420">
    <property type="term" value="P:establishment of competence for transformation"/>
    <property type="evidence" value="ECO:0007669"/>
    <property type="project" value="InterPro"/>
</dbReference>
<dbReference type="SUPFAM" id="SSF56281">
    <property type="entry name" value="Metallo-hydrolase/oxidoreductase"/>
    <property type="match status" value="1"/>
</dbReference>
<dbReference type="InterPro" id="IPR001279">
    <property type="entry name" value="Metallo-B-lactamas"/>
</dbReference>
<feature type="transmembrane region" description="Helical" evidence="6">
    <location>
        <begin position="447"/>
        <end position="466"/>
    </location>
</feature>
<gene>
    <name evidence="8" type="ORF">SAMN05216386_1861</name>
</gene>
<dbReference type="RefSeq" id="WP_074796869.1">
    <property type="nucleotide sequence ID" value="NZ_FOVJ01000003.1"/>
</dbReference>
<dbReference type="NCBIfam" id="TIGR00361">
    <property type="entry name" value="ComEC_Rec2"/>
    <property type="match status" value="1"/>
</dbReference>
<keyword evidence="5 6" id="KW-0472">Membrane</keyword>
<dbReference type="InterPro" id="IPR052159">
    <property type="entry name" value="Competence_DNA_uptake"/>
</dbReference>
<reference evidence="9" key="1">
    <citation type="submission" date="2016-10" db="EMBL/GenBank/DDBJ databases">
        <authorList>
            <person name="Varghese N."/>
        </authorList>
    </citation>
    <scope>NUCLEOTIDE SEQUENCE [LARGE SCALE GENOMIC DNA]</scope>
    <source>
        <strain evidence="9">Nsp8</strain>
    </source>
</reference>
<dbReference type="SMART" id="SM00849">
    <property type="entry name" value="Lactamase_B"/>
    <property type="match status" value="1"/>
</dbReference>
<evidence type="ECO:0000313" key="8">
    <source>
        <dbReference type="EMBL" id="SFN79370.1"/>
    </source>
</evidence>
<dbReference type="OrthoDB" id="9761531at2"/>
<comment type="subcellular location">
    <subcellularLocation>
        <location evidence="1">Cell membrane</location>
        <topology evidence="1">Multi-pass membrane protein</topology>
    </subcellularLocation>
</comment>
<dbReference type="AlphaFoldDB" id="A0A1I5BXH5"/>
<dbReference type="InterPro" id="IPR004477">
    <property type="entry name" value="ComEC_N"/>
</dbReference>
<dbReference type="Pfam" id="PF03772">
    <property type="entry name" value="Competence"/>
    <property type="match status" value="1"/>
</dbReference>
<name>A0A1I5BXH5_9PROT</name>
<feature type="transmembrane region" description="Helical" evidence="6">
    <location>
        <begin position="395"/>
        <end position="414"/>
    </location>
</feature>
<dbReference type="GO" id="GO:0005886">
    <property type="term" value="C:plasma membrane"/>
    <property type="evidence" value="ECO:0007669"/>
    <property type="project" value="UniProtKB-SubCell"/>
</dbReference>
<evidence type="ECO:0000313" key="9">
    <source>
        <dbReference type="Proteomes" id="UP000183107"/>
    </source>
</evidence>
<feature type="transmembrane region" description="Helical" evidence="6">
    <location>
        <begin position="481"/>
        <end position="502"/>
    </location>
</feature>
<dbReference type="Pfam" id="PF00753">
    <property type="entry name" value="Lactamase_B"/>
    <property type="match status" value="1"/>
</dbReference>
<feature type="transmembrane region" description="Helical" evidence="6">
    <location>
        <begin position="365"/>
        <end position="383"/>
    </location>
</feature>
<evidence type="ECO:0000256" key="5">
    <source>
        <dbReference type="ARBA" id="ARBA00023136"/>
    </source>
</evidence>
<dbReference type="CDD" id="cd07731">
    <property type="entry name" value="ComA-like_MBL-fold"/>
    <property type="match status" value="1"/>
</dbReference>
<keyword evidence="9" id="KW-1185">Reference proteome</keyword>
<feature type="transmembrane region" description="Helical" evidence="6">
    <location>
        <begin position="514"/>
        <end position="531"/>
    </location>
</feature>
<evidence type="ECO:0000256" key="2">
    <source>
        <dbReference type="ARBA" id="ARBA00022475"/>
    </source>
</evidence>
<keyword evidence="3 6" id="KW-0812">Transmembrane</keyword>
<keyword evidence="2" id="KW-1003">Cell membrane</keyword>
<feature type="transmembrane region" description="Helical" evidence="6">
    <location>
        <begin position="420"/>
        <end position="440"/>
    </location>
</feature>
<keyword evidence="4 6" id="KW-1133">Transmembrane helix</keyword>
<feature type="transmembrane region" description="Helical" evidence="6">
    <location>
        <begin position="259"/>
        <end position="282"/>
    </location>
</feature>
<organism evidence="8 9">
    <name type="scientific">Nitrosospira briensis</name>
    <dbReference type="NCBI Taxonomy" id="35799"/>
    <lineage>
        <taxon>Bacteria</taxon>
        <taxon>Pseudomonadati</taxon>
        <taxon>Pseudomonadota</taxon>
        <taxon>Betaproteobacteria</taxon>
        <taxon>Nitrosomonadales</taxon>
        <taxon>Nitrosomonadaceae</taxon>
        <taxon>Nitrosospira</taxon>
    </lineage>
</organism>
<feature type="transmembrane region" description="Helical" evidence="6">
    <location>
        <begin position="54"/>
        <end position="74"/>
    </location>
</feature>
<dbReference type="Pfam" id="PF13567">
    <property type="entry name" value="DUF4131"/>
    <property type="match status" value="1"/>
</dbReference>
<dbReference type="PANTHER" id="PTHR30619:SF1">
    <property type="entry name" value="RECOMBINATION PROTEIN 2"/>
    <property type="match status" value="1"/>
</dbReference>
<dbReference type="Proteomes" id="UP000183107">
    <property type="component" value="Unassembled WGS sequence"/>
</dbReference>
<feature type="transmembrane region" description="Helical" evidence="6">
    <location>
        <begin position="297"/>
        <end position="317"/>
    </location>
</feature>
<evidence type="ECO:0000256" key="3">
    <source>
        <dbReference type="ARBA" id="ARBA00022692"/>
    </source>
</evidence>
<feature type="transmembrane region" description="Helical" evidence="6">
    <location>
        <begin position="25"/>
        <end position="42"/>
    </location>
</feature>
<dbReference type="PANTHER" id="PTHR30619">
    <property type="entry name" value="DNA INTERNALIZATION/COMPETENCE PROTEIN COMEC/REC2"/>
    <property type="match status" value="1"/>
</dbReference>
<dbReference type="STRING" id="1266925.GCA_000619905_02018"/>
<evidence type="ECO:0000256" key="6">
    <source>
        <dbReference type="SAM" id="Phobius"/>
    </source>
</evidence>
<feature type="domain" description="Metallo-beta-lactamase" evidence="7">
    <location>
        <begin position="549"/>
        <end position="742"/>
    </location>
</feature>
<protein>
    <submittedName>
        <fullName evidence="8">Competence protein ComEC</fullName>
    </submittedName>
</protein>
<dbReference type="EMBL" id="FOVJ01000003">
    <property type="protein sequence ID" value="SFN79370.1"/>
    <property type="molecule type" value="Genomic_DNA"/>
</dbReference>
<sequence length="802" mass="88375">MRTHILVFAVGIGLLQQQPMLPESAWAWALLPGAAFAFLLLRTRSNGLITIGKVLFAVVFLAAGFFWAAAFAQWRLADVLPHEWEGRDIQLIGVVAELPQVNERNVRFAFDVEQVLTEDAIVPARISLAWYDARGKRFKAEAAPPQIRAGERWRITTRLKRPHGSVNPHGFDFEQWALERNIRASGYVRENDGNVRLDEMVNRPAYQVERLRQEVREQFIQALPGHVYTGVLVALAVGDQRAIPREQWQIFTRTGINHLMSISGLHVTMISGLIFALVYWLWRRSHYLTLRLPARKAAAAAGLTVALGYALLAGFAIPAQRTVYMLAVVAIALWLGRSTSVTAVLSWALLAVVVLDPWAVLSPGFWLSFGAIAIIMLVSAGRIGRTHWLIGWARVQWAITLSLIPPLLAMFQQVSMVSPVANAIAIPLVSLMVVPLTLLGTLPLLDFMLMPAHWLLSICMAAMQWMSDLPEAVWSQHAPPAWTVAAAMAGIFWLMLPGGLGLGWGLGPRLTTGFPARWLGLVALLPMFLALPPKPASGELWLTVLDVGQGLAVVARTENHTLLYDTGPGFSAEADSGSRTIVPFLRAEGVKHLDAMIVTHADLDHSGGALSVLEAVPVGWVVSSLNEDHPIQLAASNKQQCRAGQSWRWDGVRFDMLHPSEQNYNNPRLKTNALSCVLKITTTHGSVLLPADIDKKSEYKLLADKGDALASTVLVAPHHGSKTSSTSEFVSRVNPRLVIFTVGYRNRFGHPKKEVVERYQALGSRLLRSDTDGAVVLRFADKSIAVETGRALKHRYWQDIPG</sequence>
<proteinExistence type="predicted"/>
<dbReference type="Gene3D" id="3.60.15.10">
    <property type="entry name" value="Ribonuclease Z/Hydroxyacylglutathione hydrolase-like"/>
    <property type="match status" value="1"/>
</dbReference>
<dbReference type="InterPro" id="IPR036866">
    <property type="entry name" value="RibonucZ/Hydroxyglut_hydro"/>
</dbReference>
<dbReference type="InterPro" id="IPR025405">
    <property type="entry name" value="DUF4131"/>
</dbReference>
<feature type="transmembrane region" description="Helical" evidence="6">
    <location>
        <begin position="219"/>
        <end position="238"/>
    </location>
</feature>